<feature type="region of interest" description="Disordered" evidence="1">
    <location>
        <begin position="1"/>
        <end position="27"/>
    </location>
</feature>
<name>A0A5B7CRG1_PORTR</name>
<gene>
    <name evidence="2" type="ORF">E2C01_002701</name>
</gene>
<reference evidence="2 3" key="1">
    <citation type="submission" date="2019-05" db="EMBL/GenBank/DDBJ databases">
        <title>Another draft genome of Portunus trituberculatus and its Hox gene families provides insights of decapod evolution.</title>
        <authorList>
            <person name="Jeong J.-H."/>
            <person name="Song I."/>
            <person name="Kim S."/>
            <person name="Choi T."/>
            <person name="Kim D."/>
            <person name="Ryu S."/>
            <person name="Kim W."/>
        </authorList>
    </citation>
    <scope>NUCLEOTIDE SEQUENCE [LARGE SCALE GENOMIC DNA]</scope>
    <source>
        <tissue evidence="2">Muscle</tissue>
    </source>
</reference>
<proteinExistence type="predicted"/>
<keyword evidence="3" id="KW-1185">Reference proteome</keyword>
<evidence type="ECO:0000313" key="3">
    <source>
        <dbReference type="Proteomes" id="UP000324222"/>
    </source>
</evidence>
<evidence type="ECO:0000256" key="1">
    <source>
        <dbReference type="SAM" id="MobiDB-lite"/>
    </source>
</evidence>
<sequence>MPEQDNVTGVSEAAKPDQPRLAPHRRTRGSLFKTRACLCNRLHLMICLVPHIAGSMIKLVTQSMDPSKVVIRQ</sequence>
<dbReference type="AlphaFoldDB" id="A0A5B7CRG1"/>
<evidence type="ECO:0000313" key="2">
    <source>
        <dbReference type="EMBL" id="MPC10073.1"/>
    </source>
</evidence>
<accession>A0A5B7CRG1</accession>
<dbReference type="Proteomes" id="UP000324222">
    <property type="component" value="Unassembled WGS sequence"/>
</dbReference>
<organism evidence="2 3">
    <name type="scientific">Portunus trituberculatus</name>
    <name type="common">Swimming crab</name>
    <name type="synonym">Neptunus trituberculatus</name>
    <dbReference type="NCBI Taxonomy" id="210409"/>
    <lineage>
        <taxon>Eukaryota</taxon>
        <taxon>Metazoa</taxon>
        <taxon>Ecdysozoa</taxon>
        <taxon>Arthropoda</taxon>
        <taxon>Crustacea</taxon>
        <taxon>Multicrustacea</taxon>
        <taxon>Malacostraca</taxon>
        <taxon>Eumalacostraca</taxon>
        <taxon>Eucarida</taxon>
        <taxon>Decapoda</taxon>
        <taxon>Pleocyemata</taxon>
        <taxon>Brachyura</taxon>
        <taxon>Eubrachyura</taxon>
        <taxon>Portunoidea</taxon>
        <taxon>Portunidae</taxon>
        <taxon>Portuninae</taxon>
        <taxon>Portunus</taxon>
    </lineage>
</organism>
<comment type="caution">
    <text evidence="2">The sequence shown here is derived from an EMBL/GenBank/DDBJ whole genome shotgun (WGS) entry which is preliminary data.</text>
</comment>
<protein>
    <submittedName>
        <fullName evidence="2">Uncharacterized protein</fullName>
    </submittedName>
</protein>
<dbReference type="EMBL" id="VSRR010000099">
    <property type="protein sequence ID" value="MPC10073.1"/>
    <property type="molecule type" value="Genomic_DNA"/>
</dbReference>